<accession>A0A375J8Q3</accession>
<sequence length="82" mass="9158">MTLGSGYGRIVLRATQPRRPLVPEASRHVTKATQHTRFRRPPAAAQTHVENSDVISTESVDILPCPVRKPRSVRHRTGLPKI</sequence>
<name>A0A375J8Q3_9BURK</name>
<reference evidence="2 3" key="1">
    <citation type="submission" date="2018-01" db="EMBL/GenBank/DDBJ databases">
        <authorList>
            <person name="Gaut B.S."/>
            <person name="Morton B.R."/>
            <person name="Clegg M.T."/>
            <person name="Duvall M.R."/>
        </authorList>
    </citation>
    <scope>NUCLEOTIDE SEQUENCE [LARGE SCALE GENOMIC DNA]</scope>
    <source>
        <strain evidence="2">Cupriavidus taiwanensis cmp 52</strain>
    </source>
</reference>
<proteinExistence type="predicted"/>
<dbReference type="EMBL" id="OVTA01000040">
    <property type="protein sequence ID" value="SPS00961.1"/>
    <property type="molecule type" value="Genomic_DNA"/>
</dbReference>
<protein>
    <submittedName>
        <fullName evidence="2">Uncharacterized protein</fullName>
    </submittedName>
</protein>
<feature type="region of interest" description="Disordered" evidence="1">
    <location>
        <begin position="18"/>
        <end position="50"/>
    </location>
</feature>
<organism evidence="2 3">
    <name type="scientific">Cupriavidus taiwanensis</name>
    <dbReference type="NCBI Taxonomy" id="164546"/>
    <lineage>
        <taxon>Bacteria</taxon>
        <taxon>Pseudomonadati</taxon>
        <taxon>Pseudomonadota</taxon>
        <taxon>Betaproteobacteria</taxon>
        <taxon>Burkholderiales</taxon>
        <taxon>Burkholderiaceae</taxon>
        <taxon>Cupriavidus</taxon>
    </lineage>
</organism>
<evidence type="ECO:0000313" key="2">
    <source>
        <dbReference type="EMBL" id="SPS00961.1"/>
    </source>
</evidence>
<evidence type="ECO:0000256" key="1">
    <source>
        <dbReference type="SAM" id="MobiDB-lite"/>
    </source>
</evidence>
<feature type="compositionally biased region" description="Basic residues" evidence="1">
    <location>
        <begin position="28"/>
        <end position="40"/>
    </location>
</feature>
<gene>
    <name evidence="2" type="ORF">CBM2634_B170288</name>
</gene>
<dbReference type="AlphaFoldDB" id="A0A375J8Q3"/>
<dbReference type="Proteomes" id="UP000256805">
    <property type="component" value="Unassembled WGS sequence"/>
</dbReference>
<evidence type="ECO:0000313" key="3">
    <source>
        <dbReference type="Proteomes" id="UP000256805"/>
    </source>
</evidence>